<dbReference type="PANTHER" id="PTHR46656">
    <property type="entry name" value="PUTATIVE-RELATED"/>
    <property type="match status" value="1"/>
</dbReference>
<accession>A0A8K0V1H9</accession>
<evidence type="ECO:0000259" key="1">
    <source>
        <dbReference type="Pfam" id="PF00534"/>
    </source>
</evidence>
<dbReference type="CDD" id="cd03801">
    <property type="entry name" value="GT4_PimA-like"/>
    <property type="match status" value="1"/>
</dbReference>
<dbReference type="GO" id="GO:0016757">
    <property type="term" value="F:glycosyltransferase activity"/>
    <property type="evidence" value="ECO:0007669"/>
    <property type="project" value="InterPro"/>
</dbReference>
<organism evidence="2 3">
    <name type="scientific">Tenebrionibacter intestinalis</name>
    <dbReference type="NCBI Taxonomy" id="2799638"/>
    <lineage>
        <taxon>Bacteria</taxon>
        <taxon>Pseudomonadati</taxon>
        <taxon>Pseudomonadota</taxon>
        <taxon>Gammaproteobacteria</taxon>
        <taxon>Enterobacterales</taxon>
        <taxon>Enterobacteriaceae</taxon>
        <taxon>Tenebrionibacter/Tenebrionicola group</taxon>
        <taxon>Tenebrionibacter</taxon>
    </lineage>
</organism>
<reference evidence="2" key="1">
    <citation type="submission" date="2021-01" db="EMBL/GenBank/DDBJ databases">
        <title>Intestinitalea alba gen. nov., sp. nov., a novel genus of the family Enterobacteriaceae, isolated from the gut of the plastic-eating mealworm Tenebrio molitor L.</title>
        <authorList>
            <person name="Yang Y."/>
        </authorList>
    </citation>
    <scope>NUCLEOTIDE SEQUENCE</scope>
    <source>
        <strain evidence="2">BIT-L3</strain>
    </source>
</reference>
<evidence type="ECO:0000313" key="3">
    <source>
        <dbReference type="Proteomes" id="UP000659047"/>
    </source>
</evidence>
<dbReference type="Proteomes" id="UP000659047">
    <property type="component" value="Unassembled WGS sequence"/>
</dbReference>
<proteinExistence type="predicted"/>
<feature type="domain" description="Glycosyl transferase family 1" evidence="1">
    <location>
        <begin position="159"/>
        <end position="343"/>
    </location>
</feature>
<dbReference type="PANTHER" id="PTHR46656:SF3">
    <property type="entry name" value="PUTATIVE-RELATED"/>
    <property type="match status" value="1"/>
</dbReference>
<dbReference type="RefSeq" id="WP_238713468.1">
    <property type="nucleotide sequence ID" value="NZ_JAEPBH010000016.1"/>
</dbReference>
<evidence type="ECO:0000313" key="2">
    <source>
        <dbReference type="EMBL" id="MBK4715237.1"/>
    </source>
</evidence>
<protein>
    <submittedName>
        <fullName evidence="2">Glycosyltransferase family 4 protein</fullName>
    </submittedName>
</protein>
<dbReference type="InterPro" id="IPR001296">
    <property type="entry name" value="Glyco_trans_1"/>
</dbReference>
<dbReference type="Pfam" id="PF00534">
    <property type="entry name" value="Glycos_transf_1"/>
    <property type="match status" value="1"/>
</dbReference>
<gene>
    <name evidence="2" type="ORF">JJB97_07825</name>
</gene>
<dbReference type="SUPFAM" id="SSF53756">
    <property type="entry name" value="UDP-Glycosyltransferase/glycogen phosphorylase"/>
    <property type="match status" value="1"/>
</dbReference>
<dbReference type="Gene3D" id="3.40.50.2000">
    <property type="entry name" value="Glycogen Phosphorylase B"/>
    <property type="match status" value="1"/>
</dbReference>
<comment type="caution">
    <text evidence="2">The sequence shown here is derived from an EMBL/GenBank/DDBJ whole genome shotgun (WGS) entry which is preliminary data.</text>
</comment>
<name>A0A8K0V1H9_9ENTR</name>
<keyword evidence="3" id="KW-1185">Reference proteome</keyword>
<dbReference type="EMBL" id="JAEPBH010000016">
    <property type="protein sequence ID" value="MBK4715237.1"/>
    <property type="molecule type" value="Genomic_DNA"/>
</dbReference>
<sequence length="410" mass="47412">MNIGIVTTWFERGAAYVSRQYKDAFEEQGGSVFIYARGGEKFAKNDPNWDSSKVYWQEKNAFPIYNYVDKKEFESWLLQKKIDVVLFNEQVWFEPVILCKRLGIKVGAYVDYYTELMLPCYDIYDFLICNTKKHLSAFSTHKNAIYCPWGTDVNIFAAHEQRVKSDKVRFFHSCGMNAHRKGTDLLLKAYLSLTIADLKKSELIIHSQLSIDQLGEKLTCEEKKLFESYVKNNNIKIITKTVTAPGLYHLGDVYVYPSRLDGLGLTMAEAKSCSMPLIVPNDGPMNEFINQSIDTAIKINKKFARADGYYWPQNECSITDLTSGLVTYIENREQLSEWQEKARADALENYVWKKNSAFLLDKIKDISITPLDETVVKLCVAFNEKRFPKIYQWKTLYALAFKIYNSIFKS</sequence>
<dbReference type="AlphaFoldDB" id="A0A8K0V1H9"/>